<dbReference type="PANTHER" id="PTHR22662">
    <property type="entry name" value="TIRAP"/>
    <property type="match status" value="1"/>
</dbReference>
<dbReference type="RefSeq" id="XP_029302655.1">
    <property type="nucleotide sequence ID" value="XM_029446795.1"/>
</dbReference>
<feature type="domain" description="TIR" evidence="3">
    <location>
        <begin position="83"/>
        <end position="220"/>
    </location>
</feature>
<dbReference type="GO" id="GO:0005886">
    <property type="term" value="C:plasma membrane"/>
    <property type="evidence" value="ECO:0007669"/>
    <property type="project" value="TreeGrafter"/>
</dbReference>
<evidence type="ECO:0000256" key="2">
    <source>
        <dbReference type="SAM" id="SignalP"/>
    </source>
</evidence>
<proteinExistence type="predicted"/>
<dbReference type="GO" id="GO:0035662">
    <property type="term" value="F:Toll-like receptor 4 binding"/>
    <property type="evidence" value="ECO:0007669"/>
    <property type="project" value="TreeGrafter"/>
</dbReference>
<keyword evidence="2" id="KW-0732">Signal</keyword>
<dbReference type="CTD" id="114609"/>
<dbReference type="GeneID" id="115018006"/>
<feature type="region of interest" description="Disordered" evidence="1">
    <location>
        <begin position="31"/>
        <end position="77"/>
    </location>
</feature>
<dbReference type="GO" id="GO:0043123">
    <property type="term" value="P:positive regulation of canonical NF-kappaB signal transduction"/>
    <property type="evidence" value="ECO:0007669"/>
    <property type="project" value="TreeGrafter"/>
</dbReference>
<dbReference type="Gene3D" id="3.40.50.10140">
    <property type="entry name" value="Toll/interleukin-1 receptor homology (TIR) domain"/>
    <property type="match status" value="1"/>
</dbReference>
<dbReference type="GO" id="GO:0034142">
    <property type="term" value="P:toll-like receptor 4 signaling pathway"/>
    <property type="evidence" value="ECO:0007669"/>
    <property type="project" value="TreeGrafter"/>
</dbReference>
<evidence type="ECO:0000313" key="4">
    <source>
        <dbReference type="Proteomes" id="UP000504630"/>
    </source>
</evidence>
<dbReference type="GO" id="GO:2000343">
    <property type="term" value="P:positive regulation of chemokine (C-X-C motif) ligand 2 production"/>
    <property type="evidence" value="ECO:0007669"/>
    <property type="project" value="TreeGrafter"/>
</dbReference>
<dbReference type="SUPFAM" id="SSF52200">
    <property type="entry name" value="Toll/Interleukin receptor TIR domain"/>
    <property type="match status" value="1"/>
</dbReference>
<accession>A0A6J2QZR6</accession>
<evidence type="ECO:0000259" key="3">
    <source>
        <dbReference type="PROSITE" id="PS50104"/>
    </source>
</evidence>
<evidence type="ECO:0000256" key="1">
    <source>
        <dbReference type="SAM" id="MobiDB-lite"/>
    </source>
</evidence>
<feature type="compositionally biased region" description="Low complexity" evidence="1">
    <location>
        <begin position="38"/>
        <end position="64"/>
    </location>
</feature>
<name>A0A6J2QZR6_COTGO</name>
<sequence>MMMLTTCMFVFLVSGWIQKLLKSRQSLLPQREQEAKRSTLSSVSTSPSSTSSCCSSSSSSLGPTPSKPPQPHTALNSPLRWNREYDMLVCHSSVDGDIEEAERLVSFLEAPPRNLRCFLVHRDSCPGGAISTELCQAVQNSHLRVLLITPNFLQDDWCKYIMHQALAEGPMSNQIIPLVKNLSRSQYPQEVMFVHPIDLSSNPDPYPCIHKTVLNYLKDLVKNEKTLDCNMDGSSSQGISGEGRPHFNTTTEVKEKRDDSFNDVCCNHNQRSPN</sequence>
<feature type="chain" id="PRO_5027075951" evidence="2">
    <location>
        <begin position="16"/>
        <end position="274"/>
    </location>
</feature>
<dbReference type="Proteomes" id="UP000504630">
    <property type="component" value="Chromosome 13"/>
</dbReference>
<dbReference type="Pfam" id="PF13676">
    <property type="entry name" value="TIR_2"/>
    <property type="match status" value="1"/>
</dbReference>
<evidence type="ECO:0000313" key="5">
    <source>
        <dbReference type="RefSeq" id="XP_029302655.1"/>
    </source>
</evidence>
<reference evidence="5" key="1">
    <citation type="submission" date="2025-08" db="UniProtKB">
        <authorList>
            <consortium name="RefSeq"/>
        </authorList>
    </citation>
    <scope>IDENTIFICATION</scope>
</reference>
<dbReference type="KEGG" id="cgob:115018006"/>
<feature type="signal peptide" evidence="2">
    <location>
        <begin position="1"/>
        <end position="15"/>
    </location>
</feature>
<dbReference type="GO" id="GO:0035663">
    <property type="term" value="F:Toll-like receptor 2 binding"/>
    <property type="evidence" value="ECO:0007669"/>
    <property type="project" value="TreeGrafter"/>
</dbReference>
<keyword evidence="5" id="KW-0675">Receptor</keyword>
<dbReference type="InterPro" id="IPR035897">
    <property type="entry name" value="Toll_tir_struct_dom_sf"/>
</dbReference>
<protein>
    <submittedName>
        <fullName evidence="5">Toll/interleukin-1 receptor domain-containing adapter protein isoform X1</fullName>
    </submittedName>
</protein>
<dbReference type="GO" id="GO:0005737">
    <property type="term" value="C:cytoplasm"/>
    <property type="evidence" value="ECO:0007669"/>
    <property type="project" value="TreeGrafter"/>
</dbReference>
<gene>
    <name evidence="5" type="primary">tirap</name>
</gene>
<dbReference type="OrthoDB" id="9424455at2759"/>
<dbReference type="PROSITE" id="PS50104">
    <property type="entry name" value="TIR"/>
    <property type="match status" value="1"/>
</dbReference>
<organism evidence="4 5">
    <name type="scientific">Cottoperca gobio</name>
    <name type="common">Frogmouth</name>
    <name type="synonym">Aphritis gobio</name>
    <dbReference type="NCBI Taxonomy" id="56716"/>
    <lineage>
        <taxon>Eukaryota</taxon>
        <taxon>Metazoa</taxon>
        <taxon>Chordata</taxon>
        <taxon>Craniata</taxon>
        <taxon>Vertebrata</taxon>
        <taxon>Euteleostomi</taxon>
        <taxon>Actinopterygii</taxon>
        <taxon>Neopterygii</taxon>
        <taxon>Teleostei</taxon>
        <taxon>Neoteleostei</taxon>
        <taxon>Acanthomorphata</taxon>
        <taxon>Eupercaria</taxon>
        <taxon>Perciformes</taxon>
        <taxon>Notothenioidei</taxon>
        <taxon>Bovichtidae</taxon>
        <taxon>Cottoperca</taxon>
    </lineage>
</organism>
<dbReference type="InParanoid" id="A0A6J2QZR6"/>
<dbReference type="InterPro" id="IPR000157">
    <property type="entry name" value="TIR_dom"/>
</dbReference>
<dbReference type="InterPro" id="IPR017279">
    <property type="entry name" value="Tol-interleuk_rcpt_adapt_Tirap"/>
</dbReference>
<dbReference type="PANTHER" id="PTHR22662:SF0">
    <property type="entry name" value="TOLL_INTERLEUKIN-1 RECEPTOR DOMAIN-CONTAINING ADAPTER PROTEIN"/>
    <property type="match status" value="1"/>
</dbReference>
<dbReference type="GO" id="GO:0032760">
    <property type="term" value="P:positive regulation of tumor necrosis factor production"/>
    <property type="evidence" value="ECO:0007669"/>
    <property type="project" value="TreeGrafter"/>
</dbReference>
<keyword evidence="4" id="KW-1185">Reference proteome</keyword>
<feature type="region of interest" description="Disordered" evidence="1">
    <location>
        <begin position="232"/>
        <end position="274"/>
    </location>
</feature>
<dbReference type="AlphaFoldDB" id="A0A6J2QZR6"/>